<evidence type="ECO:0000313" key="2">
    <source>
        <dbReference type="Proteomes" id="UP001164746"/>
    </source>
</evidence>
<gene>
    <name evidence="1" type="ORF">MAR_015746</name>
</gene>
<name>A0ABY7FI14_MYAAR</name>
<evidence type="ECO:0008006" key="3">
    <source>
        <dbReference type="Google" id="ProtNLM"/>
    </source>
</evidence>
<dbReference type="InterPro" id="IPR035979">
    <property type="entry name" value="RBD_domain_sf"/>
</dbReference>
<dbReference type="InterPro" id="IPR012677">
    <property type="entry name" value="Nucleotide-bd_a/b_plait_sf"/>
</dbReference>
<reference evidence="1" key="1">
    <citation type="submission" date="2022-11" db="EMBL/GenBank/DDBJ databases">
        <title>Centuries of genome instability and evolution in soft-shell clam transmissible cancer (bioRxiv).</title>
        <authorList>
            <person name="Hart S.F.M."/>
            <person name="Yonemitsu M.A."/>
            <person name="Giersch R.M."/>
            <person name="Beal B.F."/>
            <person name="Arriagada G."/>
            <person name="Davis B.W."/>
            <person name="Ostrander E.A."/>
            <person name="Goff S.P."/>
            <person name="Metzger M.J."/>
        </authorList>
    </citation>
    <scope>NUCLEOTIDE SEQUENCE</scope>
    <source>
        <strain evidence="1">MELC-2E11</strain>
        <tissue evidence="1">Siphon/mantle</tissue>
    </source>
</reference>
<dbReference type="Gene3D" id="3.30.70.330">
    <property type="match status" value="1"/>
</dbReference>
<dbReference type="Pfam" id="PF23085">
    <property type="entry name" value="RRM_PARP14_3"/>
    <property type="match status" value="1"/>
</dbReference>
<dbReference type="SUPFAM" id="SSF54928">
    <property type="entry name" value="RNA-binding domain, RBD"/>
    <property type="match status" value="1"/>
</dbReference>
<evidence type="ECO:0000313" key="1">
    <source>
        <dbReference type="EMBL" id="WAR21772.1"/>
    </source>
</evidence>
<sequence length="185" mass="21038">MAWARCPTASVDDEVAGRRDEASVSYFEDGKHTAVLLKGIPENVHEEFIEMFFENKKNFSDVKVHSVCIDRDDRTAIVKFRDKQASDVVLEKECIIMKRANVHIESYHPEQQTQDVTRAENKTELPRVVLKDLPNAVDREDIEMLLCSKKRVGNIEVVDIDYNDEKSLAIVTLGNQECKCLPAAS</sequence>
<keyword evidence="2" id="KW-1185">Reference proteome</keyword>
<proteinExistence type="predicted"/>
<dbReference type="EMBL" id="CP111023">
    <property type="protein sequence ID" value="WAR21772.1"/>
    <property type="molecule type" value="Genomic_DNA"/>
</dbReference>
<organism evidence="1 2">
    <name type="scientific">Mya arenaria</name>
    <name type="common">Soft-shell clam</name>
    <dbReference type="NCBI Taxonomy" id="6604"/>
    <lineage>
        <taxon>Eukaryota</taxon>
        <taxon>Metazoa</taxon>
        <taxon>Spiralia</taxon>
        <taxon>Lophotrochozoa</taxon>
        <taxon>Mollusca</taxon>
        <taxon>Bivalvia</taxon>
        <taxon>Autobranchia</taxon>
        <taxon>Heteroconchia</taxon>
        <taxon>Euheterodonta</taxon>
        <taxon>Imparidentia</taxon>
        <taxon>Neoheterodontei</taxon>
        <taxon>Myida</taxon>
        <taxon>Myoidea</taxon>
        <taxon>Myidae</taxon>
        <taxon>Mya</taxon>
    </lineage>
</organism>
<accession>A0ABY7FI14</accession>
<dbReference type="Proteomes" id="UP001164746">
    <property type="component" value="Chromosome 12"/>
</dbReference>
<protein>
    <recommendedName>
        <fullName evidence="3">RRM domain-containing protein</fullName>
    </recommendedName>
</protein>